<sequence length="693" mass="73641">MSTLPELPAFPDEVVTEARVRYIEPAGLGGKAALITLDNGYDHSRPNSYGPAGIKALWDALDEVEAEEGVKLIAVTGKPFIFLAGADISAMPHLETYEQAKAMGEAGHAVYRRLRNSSVPTFAFVNGVALGGGLELALSCQYRTIVPTAAAVGLPEVAIGLIPGWGGSQLLPNLIGPKKAAKVILQNPLNQNKMLKGHDAFELGIADAEFEAADFLEESLAWAVKVATGETSVEREEIDRSGWDAVVDAVAAEVEERTHGASPAAKRAVDLLRLAKDAEFDAGCEAEDVALADCMVSAECKASLYSFDLVRKLGKKPAGAPKKSLAKDVTKVGVVGAGLMAAQIALLFARRLEVPVVMTDLDEARAQKGVEYVRGEIDKLKAKGRVDDIKAGRLRGLVSASSDKSVYADCDLVIEAVFEEIGVKKAVFAEVEPIISDDALLVTNTSGLSITEMAADLSKPERLVGMHFFNPVAVMPLLEVIPTEKTDEETLATAFAVGKKLKKTSVMSADRPAFIVNRLLGRMLGEVARAVDEGTPVEVANLATDPMGLPMRPFELLGLVGAAVAEHLVTHLHEDLGDRFPLSANQKRLAESKEPVFAKGENGKFHLTEHGQGLLEQGDKALTAEELHERIVNGLAEEAGLMISEGVVPGPQQIDLAMILGAGFPFWLGGLTPYLDRIGAAEKANGKPFGSLG</sequence>
<dbReference type="Pfam" id="PF02737">
    <property type="entry name" value="3HCDH_N"/>
    <property type="match status" value="1"/>
</dbReference>
<dbReference type="EMBL" id="JBHSDK010000019">
    <property type="protein sequence ID" value="MFC4336388.1"/>
    <property type="molecule type" value="Genomic_DNA"/>
</dbReference>
<dbReference type="RefSeq" id="WP_380622270.1">
    <property type="nucleotide sequence ID" value="NZ_JBHSDK010000019.1"/>
</dbReference>
<evidence type="ECO:0000256" key="3">
    <source>
        <dbReference type="ARBA" id="ARBA00022832"/>
    </source>
</evidence>
<dbReference type="InterPro" id="IPR050136">
    <property type="entry name" value="FA_oxidation_alpha_subunit"/>
</dbReference>
<feature type="domain" description="3-hydroxyacyl-CoA dehydrogenase NAD binding" evidence="12">
    <location>
        <begin position="331"/>
        <end position="509"/>
    </location>
</feature>
<evidence type="ECO:0000313" key="14">
    <source>
        <dbReference type="Proteomes" id="UP001595823"/>
    </source>
</evidence>
<reference evidence="14" key="1">
    <citation type="journal article" date="2019" name="Int. J. Syst. Evol. Microbiol.">
        <title>The Global Catalogue of Microorganisms (GCM) 10K type strain sequencing project: providing services to taxonomists for standard genome sequencing and annotation.</title>
        <authorList>
            <consortium name="The Broad Institute Genomics Platform"/>
            <consortium name="The Broad Institute Genome Sequencing Center for Infectious Disease"/>
            <person name="Wu L."/>
            <person name="Ma J."/>
        </authorList>
    </citation>
    <scope>NUCLEOTIDE SEQUENCE [LARGE SCALE GENOMIC DNA]</scope>
    <source>
        <strain evidence="14">IBRC-M 10908</strain>
    </source>
</reference>
<comment type="caution">
    <text evidence="13">The sequence shown here is derived from an EMBL/GenBank/DDBJ whole genome shotgun (WGS) entry which is preliminary data.</text>
</comment>
<proteinExistence type="inferred from homology"/>
<dbReference type="PANTHER" id="PTHR43612">
    <property type="entry name" value="TRIFUNCTIONAL ENZYME SUBUNIT ALPHA"/>
    <property type="match status" value="1"/>
</dbReference>
<dbReference type="SUPFAM" id="SSF52096">
    <property type="entry name" value="ClpP/crotonase"/>
    <property type="match status" value="1"/>
</dbReference>
<dbReference type="Pfam" id="PF00725">
    <property type="entry name" value="3HCDH"/>
    <property type="match status" value="1"/>
</dbReference>
<dbReference type="SUPFAM" id="SSF48179">
    <property type="entry name" value="6-phosphogluconate dehydrogenase C-terminal domain-like"/>
    <property type="match status" value="2"/>
</dbReference>
<dbReference type="InterPro" id="IPR006176">
    <property type="entry name" value="3-OHacyl-CoA_DH_NAD-bd"/>
</dbReference>
<feature type="domain" description="3-hydroxyacyl-CoA dehydrogenase C-terminal" evidence="11">
    <location>
        <begin position="514"/>
        <end position="593"/>
    </location>
</feature>
<name>A0ABV8TZY6_9ACTN</name>
<dbReference type="Gene3D" id="3.40.50.720">
    <property type="entry name" value="NAD(P)-binding Rossmann-like Domain"/>
    <property type="match status" value="1"/>
</dbReference>
<keyword evidence="4" id="KW-0442">Lipid degradation</keyword>
<keyword evidence="14" id="KW-1185">Reference proteome</keyword>
<evidence type="ECO:0000256" key="1">
    <source>
        <dbReference type="ARBA" id="ARBA00005005"/>
    </source>
</evidence>
<keyword evidence="8" id="KW-0456">Lyase</keyword>
<dbReference type="InterPro" id="IPR008927">
    <property type="entry name" value="6-PGluconate_DH-like_C_sf"/>
</dbReference>
<evidence type="ECO:0000256" key="4">
    <source>
        <dbReference type="ARBA" id="ARBA00022963"/>
    </source>
</evidence>
<dbReference type="Gene3D" id="3.90.226.10">
    <property type="entry name" value="2-enoyl-CoA Hydratase, Chain A, domain 1"/>
    <property type="match status" value="1"/>
</dbReference>
<evidence type="ECO:0000256" key="2">
    <source>
        <dbReference type="ARBA" id="ARBA00007005"/>
    </source>
</evidence>
<comment type="catalytic activity">
    <reaction evidence="10">
        <text>a (3S)-3-hydroxyacyl-CoA + NAD(+) = a 3-oxoacyl-CoA + NADH + H(+)</text>
        <dbReference type="Rhea" id="RHEA:22432"/>
        <dbReference type="ChEBI" id="CHEBI:15378"/>
        <dbReference type="ChEBI" id="CHEBI:57318"/>
        <dbReference type="ChEBI" id="CHEBI:57540"/>
        <dbReference type="ChEBI" id="CHEBI:57945"/>
        <dbReference type="ChEBI" id="CHEBI:90726"/>
        <dbReference type="EC" id="1.1.1.35"/>
    </reaction>
</comment>
<evidence type="ECO:0000256" key="8">
    <source>
        <dbReference type="ARBA" id="ARBA00023239"/>
    </source>
</evidence>
<dbReference type="SUPFAM" id="SSF51735">
    <property type="entry name" value="NAD(P)-binding Rossmann-fold domains"/>
    <property type="match status" value="1"/>
</dbReference>
<accession>A0ABV8TZY6</accession>
<dbReference type="PANTHER" id="PTHR43612:SF3">
    <property type="entry name" value="TRIFUNCTIONAL ENZYME SUBUNIT ALPHA, MITOCHONDRIAL"/>
    <property type="match status" value="1"/>
</dbReference>
<dbReference type="Pfam" id="PF00378">
    <property type="entry name" value="ECH_1"/>
    <property type="match status" value="1"/>
</dbReference>
<keyword evidence="5" id="KW-0560">Oxidoreductase</keyword>
<dbReference type="InterPro" id="IPR036291">
    <property type="entry name" value="NAD(P)-bd_dom_sf"/>
</dbReference>
<dbReference type="InterPro" id="IPR001753">
    <property type="entry name" value="Enoyl-CoA_hydra/iso"/>
</dbReference>
<evidence type="ECO:0000256" key="5">
    <source>
        <dbReference type="ARBA" id="ARBA00023002"/>
    </source>
</evidence>
<comment type="pathway">
    <text evidence="1">Lipid metabolism; fatty acid beta-oxidation.</text>
</comment>
<comment type="similarity">
    <text evidence="2">In the central section; belongs to the 3-hydroxyacyl-CoA dehydrogenase family.</text>
</comment>
<keyword evidence="3" id="KW-0276">Fatty acid metabolism</keyword>
<gene>
    <name evidence="13" type="ORF">ACFPET_14390</name>
</gene>
<dbReference type="InterPro" id="IPR029045">
    <property type="entry name" value="ClpP/crotonase-like_dom_sf"/>
</dbReference>
<dbReference type="Proteomes" id="UP001595823">
    <property type="component" value="Unassembled WGS sequence"/>
</dbReference>
<dbReference type="InterPro" id="IPR006108">
    <property type="entry name" value="3HC_DH_C"/>
</dbReference>
<keyword evidence="9" id="KW-0511">Multifunctional enzyme</keyword>
<keyword evidence="6" id="KW-0520">NAD</keyword>
<dbReference type="Gene3D" id="1.10.1040.50">
    <property type="match status" value="1"/>
</dbReference>
<evidence type="ECO:0000256" key="10">
    <source>
        <dbReference type="ARBA" id="ARBA00049556"/>
    </source>
</evidence>
<protein>
    <submittedName>
        <fullName evidence="13">3-hydroxyacyl-CoA dehydrogenase NAD-binding domain-containing protein</fullName>
    </submittedName>
</protein>
<organism evidence="13 14">
    <name type="scientific">Salininema proteolyticum</name>
    <dbReference type="NCBI Taxonomy" id="1607685"/>
    <lineage>
        <taxon>Bacteria</taxon>
        <taxon>Bacillati</taxon>
        <taxon>Actinomycetota</taxon>
        <taxon>Actinomycetes</taxon>
        <taxon>Glycomycetales</taxon>
        <taxon>Glycomycetaceae</taxon>
        <taxon>Salininema</taxon>
    </lineage>
</organism>
<evidence type="ECO:0000259" key="11">
    <source>
        <dbReference type="Pfam" id="PF00725"/>
    </source>
</evidence>
<evidence type="ECO:0000259" key="12">
    <source>
        <dbReference type="Pfam" id="PF02737"/>
    </source>
</evidence>
<dbReference type="CDD" id="cd06558">
    <property type="entry name" value="crotonase-like"/>
    <property type="match status" value="1"/>
</dbReference>
<evidence type="ECO:0000256" key="6">
    <source>
        <dbReference type="ARBA" id="ARBA00023027"/>
    </source>
</evidence>
<evidence type="ECO:0000313" key="13">
    <source>
        <dbReference type="EMBL" id="MFC4336388.1"/>
    </source>
</evidence>
<evidence type="ECO:0000256" key="9">
    <source>
        <dbReference type="ARBA" id="ARBA00023268"/>
    </source>
</evidence>
<keyword evidence="7" id="KW-0443">Lipid metabolism</keyword>
<evidence type="ECO:0000256" key="7">
    <source>
        <dbReference type="ARBA" id="ARBA00023098"/>
    </source>
</evidence>